<evidence type="ECO:0000313" key="2">
    <source>
        <dbReference type="Proteomes" id="UP000688137"/>
    </source>
</evidence>
<dbReference type="AlphaFoldDB" id="A0A8S1N0G4"/>
<proteinExistence type="predicted"/>
<accession>A0A8S1N0G4</accession>
<organism evidence="1 2">
    <name type="scientific">Paramecium primaurelia</name>
    <dbReference type="NCBI Taxonomy" id="5886"/>
    <lineage>
        <taxon>Eukaryota</taxon>
        <taxon>Sar</taxon>
        <taxon>Alveolata</taxon>
        <taxon>Ciliophora</taxon>
        <taxon>Intramacronucleata</taxon>
        <taxon>Oligohymenophorea</taxon>
        <taxon>Peniculida</taxon>
        <taxon>Parameciidae</taxon>
        <taxon>Paramecium</taxon>
    </lineage>
</organism>
<reference evidence="1" key="1">
    <citation type="submission" date="2021-01" db="EMBL/GenBank/DDBJ databases">
        <authorList>
            <consortium name="Genoscope - CEA"/>
            <person name="William W."/>
        </authorList>
    </citation>
    <scope>NUCLEOTIDE SEQUENCE</scope>
</reference>
<name>A0A8S1N0G4_PARPR</name>
<dbReference type="OMA" id="LICCNKK"/>
<dbReference type="EMBL" id="CAJJDM010000071">
    <property type="protein sequence ID" value="CAD8082595.1"/>
    <property type="molecule type" value="Genomic_DNA"/>
</dbReference>
<keyword evidence="2" id="KW-1185">Reference proteome</keyword>
<comment type="caution">
    <text evidence="1">The sequence shown here is derived from an EMBL/GenBank/DDBJ whole genome shotgun (WGS) entry which is preliminary data.</text>
</comment>
<sequence>MKSEQALHLFCCDKKQFNTQQTCNNTARIGSNNRRTSITLKDLSSGKKDLKLLIKNQMTNPKGFIQNCKSSKTLIKQKSDEHLKITQPIVQRKSVKEIDGQQNLKEGDTYKSISPKVVISNDKINVYFVKEVSKYHINNEKKQRKEETISTENTLILQEIQQQRVYLKTSQQQTTTQVNKQVFSNIPKSMLSNHKSFINQSTKKIQDIKIHK</sequence>
<gene>
    <name evidence="1" type="ORF">PPRIM_AZ9-3.1.T0680034</name>
</gene>
<dbReference type="Proteomes" id="UP000688137">
    <property type="component" value="Unassembled WGS sequence"/>
</dbReference>
<evidence type="ECO:0000313" key="1">
    <source>
        <dbReference type="EMBL" id="CAD8082595.1"/>
    </source>
</evidence>
<protein>
    <submittedName>
        <fullName evidence="1">Uncharacterized protein</fullName>
    </submittedName>
</protein>